<dbReference type="EMBL" id="LSRL02000033">
    <property type="protein sequence ID" value="TDG48410.1"/>
    <property type="molecule type" value="Genomic_DNA"/>
</dbReference>
<dbReference type="Proteomes" id="UP000295192">
    <property type="component" value="Unassembled WGS sequence"/>
</dbReference>
<dbReference type="OMA" id="CFDICRT"/>
<protein>
    <recommendedName>
        <fullName evidence="1">DUF4788 domain-containing protein</fullName>
    </recommendedName>
</protein>
<keyword evidence="3" id="KW-1185">Reference proteome</keyword>
<evidence type="ECO:0000313" key="2">
    <source>
        <dbReference type="EMBL" id="TDG48410.1"/>
    </source>
</evidence>
<gene>
    <name evidence="2" type="ORF">AWZ03_005155</name>
</gene>
<dbReference type="PANTHER" id="PTHR39079">
    <property type="entry name" value="FI08034P-RELATED"/>
    <property type="match status" value="1"/>
</dbReference>
<dbReference type="KEGG" id="dnv:108659067"/>
<reference evidence="2 3" key="1">
    <citation type="journal article" date="2019" name="J. Hered.">
        <title>An Improved Genome Assembly for Drosophila navojoa, the Basal Species in the mojavensis Cluster.</title>
        <authorList>
            <person name="Vanderlinde T."/>
            <person name="Dupim E.G."/>
            <person name="Nazario-Yepiz N.O."/>
            <person name="Carvalho A.B."/>
        </authorList>
    </citation>
    <scope>NUCLEOTIDE SEQUENCE [LARGE SCALE GENOMIC DNA]</scope>
    <source>
        <strain evidence="2">Navoj_Jal97</strain>
        <tissue evidence="2">Whole organism</tissue>
    </source>
</reference>
<proteinExistence type="predicted"/>
<name>A0A484BK40_DRONA</name>
<dbReference type="Pfam" id="PF16032">
    <property type="entry name" value="DUF4788"/>
    <property type="match status" value="1"/>
</dbReference>
<accession>A0A484BK40</accession>
<evidence type="ECO:0000313" key="3">
    <source>
        <dbReference type="Proteomes" id="UP000295192"/>
    </source>
</evidence>
<dbReference type="InterPro" id="IPR031992">
    <property type="entry name" value="DUF4788"/>
</dbReference>
<dbReference type="OrthoDB" id="7817885at2759"/>
<dbReference type="STRING" id="7232.A0A484BK40"/>
<dbReference type="PANTHER" id="PTHR39079:SF1">
    <property type="entry name" value="GH11706P-RELATED"/>
    <property type="match status" value="1"/>
</dbReference>
<dbReference type="AlphaFoldDB" id="A0A484BK40"/>
<feature type="domain" description="DUF4788" evidence="1">
    <location>
        <begin position="14"/>
        <end position="225"/>
    </location>
</feature>
<evidence type="ECO:0000259" key="1">
    <source>
        <dbReference type="Pfam" id="PF16032"/>
    </source>
</evidence>
<comment type="caution">
    <text evidence="2">The sequence shown here is derived from an EMBL/GenBank/DDBJ whole genome shotgun (WGS) entry which is preliminary data.</text>
</comment>
<sequence length="283" mass="31791">MEQQIKQLYYFDAILEKSTLKHKPGEPCPYTYMICPYKEYFKVTDDRIYGKEFPTEALGEFVANPYELAESLTSKGIRLAIYENGQLLGCGSFRPIDDILRPLTEPTFTATGAYIVDAEQEGVRVARVDFNIKFSAADPQLDSGMIPFGCFDICRTLDTSINPRDIIFTLGRSKRTAAVACITDKRLMSFGEAPFSCVRKEVHSTAGCGCVVHGTDTVLPKALDRSKECERELLNRLLIELEYDKMLVPTPPPTHALSRQFNGSRQANYSRQAKCRPGQQRCG</sequence>
<organism evidence="2 3">
    <name type="scientific">Drosophila navojoa</name>
    <name type="common">Fruit fly</name>
    <dbReference type="NCBI Taxonomy" id="7232"/>
    <lineage>
        <taxon>Eukaryota</taxon>
        <taxon>Metazoa</taxon>
        <taxon>Ecdysozoa</taxon>
        <taxon>Arthropoda</taxon>
        <taxon>Hexapoda</taxon>
        <taxon>Insecta</taxon>
        <taxon>Pterygota</taxon>
        <taxon>Neoptera</taxon>
        <taxon>Endopterygota</taxon>
        <taxon>Diptera</taxon>
        <taxon>Brachycera</taxon>
        <taxon>Muscomorpha</taxon>
        <taxon>Ephydroidea</taxon>
        <taxon>Drosophilidae</taxon>
        <taxon>Drosophila</taxon>
    </lineage>
</organism>